<dbReference type="EMBL" id="MRTP01000007">
    <property type="protein sequence ID" value="OMF52174.1"/>
    <property type="molecule type" value="Genomic_DNA"/>
</dbReference>
<keyword evidence="1" id="KW-0677">Repeat</keyword>
<evidence type="ECO:0000256" key="1">
    <source>
        <dbReference type="ARBA" id="ARBA00022737"/>
    </source>
</evidence>
<proteinExistence type="predicted"/>
<name>A0A1R1EK24_9BACL</name>
<evidence type="ECO:0000313" key="5">
    <source>
        <dbReference type="Proteomes" id="UP000187172"/>
    </source>
</evidence>
<feature type="signal peptide" evidence="3">
    <location>
        <begin position="1"/>
        <end position="27"/>
    </location>
</feature>
<sequence>MQGYGKRWVTAALTLCMALGVPSLAWGAGVREDSAWLSVSTWQPDAAASTKGDLLTAGWVGNGRVLAAKDGSVLVSDTVNHVIWKVSGTQRTVFAGMRFAGYKGNDKPLGGLLDGAANTALFNQPMGMDTDAAGNLYVADSGNHAIRKITPTGQVSTLAGNGVQGFKDGTGSAAALNTPEDVAVAKDGTVYVADTLNHVIRKITAEGTVNTLTGSSDRVVEVYSGVAAFAGDYKDGALKDARFNEPSGLALDDEGNLYVSDSGNQVIRYINLKTGMVTTVAGSVAGDGQGAASGKLYRDGGYQDGAAASAKFNHPVDVAWSSSQHELVIADSLNQVVRTLKDGQVHTLVGSLQGEEGKADGVESTSLLSYPQGVAVSQDGSVGWIAGNGLRQWSLYRQPDHKPMKPAGAVYVAYNAKWLQIDTQVTKDGQTLIPLRSIASELGLKLVSASAKSAVVQSGDRKIQLEAGSTAQSIDGKLYVPIRTLTDLLDKDVKWLASEKTVVIRDK</sequence>
<dbReference type="AlphaFoldDB" id="A0A1R1EK24"/>
<evidence type="ECO:0008006" key="6">
    <source>
        <dbReference type="Google" id="ProtNLM"/>
    </source>
</evidence>
<dbReference type="Proteomes" id="UP000187172">
    <property type="component" value="Unassembled WGS sequence"/>
</dbReference>
<evidence type="ECO:0000256" key="2">
    <source>
        <dbReference type="PROSITE-ProRule" id="PRU00504"/>
    </source>
</evidence>
<protein>
    <recommendedName>
        <fullName evidence="6">Copper amine oxidase-like N-terminal domain-containing protein</fullName>
    </recommendedName>
</protein>
<comment type="caution">
    <text evidence="4">The sequence shown here is derived from an EMBL/GenBank/DDBJ whole genome shotgun (WGS) entry which is preliminary data.</text>
</comment>
<feature type="chain" id="PRO_5012932466" description="Copper amine oxidase-like N-terminal domain-containing protein" evidence="3">
    <location>
        <begin position="28"/>
        <end position="507"/>
    </location>
</feature>
<dbReference type="PROSITE" id="PS51125">
    <property type="entry name" value="NHL"/>
    <property type="match status" value="1"/>
</dbReference>
<dbReference type="Pfam" id="PF01436">
    <property type="entry name" value="NHL"/>
    <property type="match status" value="3"/>
</dbReference>
<dbReference type="SUPFAM" id="SSF55383">
    <property type="entry name" value="Copper amine oxidase, domain N"/>
    <property type="match status" value="1"/>
</dbReference>
<dbReference type="PANTHER" id="PTHR13833:SF71">
    <property type="entry name" value="NHL DOMAIN-CONTAINING PROTEIN"/>
    <property type="match status" value="1"/>
</dbReference>
<dbReference type="SUPFAM" id="SSF101898">
    <property type="entry name" value="NHL repeat"/>
    <property type="match status" value="1"/>
</dbReference>
<feature type="repeat" description="NHL" evidence="2">
    <location>
        <begin position="164"/>
        <end position="206"/>
    </location>
</feature>
<reference evidence="4 5" key="1">
    <citation type="submission" date="2016-11" db="EMBL/GenBank/DDBJ databases">
        <title>Paenibacillus species isolates.</title>
        <authorList>
            <person name="Beno S.M."/>
        </authorList>
    </citation>
    <scope>NUCLEOTIDE SEQUENCE [LARGE SCALE GENOMIC DNA]</scope>
    <source>
        <strain evidence="4 5">FSL R5-0378</strain>
    </source>
</reference>
<evidence type="ECO:0000313" key="4">
    <source>
        <dbReference type="EMBL" id="OMF52174.1"/>
    </source>
</evidence>
<accession>A0A1R1EK24</accession>
<dbReference type="RefSeq" id="WP_076172995.1">
    <property type="nucleotide sequence ID" value="NZ_MRTP01000007.1"/>
</dbReference>
<keyword evidence="3" id="KW-0732">Signal</keyword>
<dbReference type="PANTHER" id="PTHR13833">
    <property type="match status" value="1"/>
</dbReference>
<keyword evidence="5" id="KW-1185">Reference proteome</keyword>
<dbReference type="Gene3D" id="2.120.10.30">
    <property type="entry name" value="TolB, C-terminal domain"/>
    <property type="match status" value="2"/>
</dbReference>
<dbReference type="STRING" id="297318.BK138_22225"/>
<dbReference type="InterPro" id="IPR011042">
    <property type="entry name" value="6-blade_b-propeller_TolB-like"/>
</dbReference>
<dbReference type="InterPro" id="IPR001258">
    <property type="entry name" value="NHL_repeat"/>
</dbReference>
<organism evidence="4 5">
    <name type="scientific">Paenibacillus rhizosphaerae</name>
    <dbReference type="NCBI Taxonomy" id="297318"/>
    <lineage>
        <taxon>Bacteria</taxon>
        <taxon>Bacillati</taxon>
        <taxon>Bacillota</taxon>
        <taxon>Bacilli</taxon>
        <taxon>Bacillales</taxon>
        <taxon>Paenibacillaceae</taxon>
        <taxon>Paenibacillus</taxon>
    </lineage>
</organism>
<gene>
    <name evidence="4" type="ORF">BK138_22225</name>
</gene>
<dbReference type="InterPro" id="IPR036582">
    <property type="entry name" value="Mao_N_sf"/>
</dbReference>
<evidence type="ECO:0000256" key="3">
    <source>
        <dbReference type="SAM" id="SignalP"/>
    </source>
</evidence>